<reference evidence="1" key="1">
    <citation type="journal article" date="2021" name="Proc. Natl. Acad. Sci. U.S.A.">
        <title>A Catalog of Tens of Thousands of Viruses from Human Metagenomes Reveals Hidden Associations with Chronic Diseases.</title>
        <authorList>
            <person name="Tisza M.J."/>
            <person name="Buck C.B."/>
        </authorList>
    </citation>
    <scope>NUCLEOTIDE SEQUENCE</scope>
    <source>
        <strain evidence="1">CtrJu12</strain>
    </source>
</reference>
<protein>
    <submittedName>
        <fullName evidence="1">Uncharacterized protein</fullName>
    </submittedName>
</protein>
<evidence type="ECO:0000313" key="1">
    <source>
        <dbReference type="EMBL" id="DAF90945.1"/>
    </source>
</evidence>
<sequence length="72" mass="8227">MNEKEYRLQLIGTIGLDIWLNANSEAHAEELKEQVLKTINDQITIDCGKVPNVLDVYVDCIDLEIEKLVIQD</sequence>
<name>A0A8S5U8Y3_9CAUD</name>
<organism evidence="1">
    <name type="scientific">Podoviridae sp. ctrJu12</name>
    <dbReference type="NCBI Taxonomy" id="2825278"/>
    <lineage>
        <taxon>Viruses</taxon>
        <taxon>Duplodnaviria</taxon>
        <taxon>Heunggongvirae</taxon>
        <taxon>Uroviricota</taxon>
        <taxon>Caudoviricetes</taxon>
    </lineage>
</organism>
<dbReference type="EMBL" id="BK016040">
    <property type="protein sequence ID" value="DAF90945.1"/>
    <property type="molecule type" value="Genomic_DNA"/>
</dbReference>
<proteinExistence type="predicted"/>
<accession>A0A8S5U8Y3</accession>